<dbReference type="Proteomes" id="UP000324222">
    <property type="component" value="Unassembled WGS sequence"/>
</dbReference>
<proteinExistence type="predicted"/>
<protein>
    <submittedName>
        <fullName evidence="2">Uncharacterized protein</fullName>
    </submittedName>
</protein>
<sequence length="42" mass="4135">MDLQSSRGRVGRWTGVASPVWWGGTGGGSSAGSRVAGSGSLV</sequence>
<dbReference type="AlphaFoldDB" id="A0A5B7H6L9"/>
<name>A0A5B7H6L9_PORTR</name>
<feature type="region of interest" description="Disordered" evidence="1">
    <location>
        <begin position="16"/>
        <end position="42"/>
    </location>
</feature>
<keyword evidence="3" id="KW-1185">Reference proteome</keyword>
<dbReference type="EMBL" id="VSRR010023556">
    <property type="protein sequence ID" value="MPC65586.1"/>
    <property type="molecule type" value="Genomic_DNA"/>
</dbReference>
<comment type="caution">
    <text evidence="2">The sequence shown here is derived from an EMBL/GenBank/DDBJ whole genome shotgun (WGS) entry which is preliminary data.</text>
</comment>
<feature type="compositionally biased region" description="Low complexity" evidence="1">
    <location>
        <begin position="31"/>
        <end position="42"/>
    </location>
</feature>
<evidence type="ECO:0000313" key="3">
    <source>
        <dbReference type="Proteomes" id="UP000324222"/>
    </source>
</evidence>
<organism evidence="2 3">
    <name type="scientific">Portunus trituberculatus</name>
    <name type="common">Swimming crab</name>
    <name type="synonym">Neptunus trituberculatus</name>
    <dbReference type="NCBI Taxonomy" id="210409"/>
    <lineage>
        <taxon>Eukaryota</taxon>
        <taxon>Metazoa</taxon>
        <taxon>Ecdysozoa</taxon>
        <taxon>Arthropoda</taxon>
        <taxon>Crustacea</taxon>
        <taxon>Multicrustacea</taxon>
        <taxon>Malacostraca</taxon>
        <taxon>Eumalacostraca</taxon>
        <taxon>Eucarida</taxon>
        <taxon>Decapoda</taxon>
        <taxon>Pleocyemata</taxon>
        <taxon>Brachyura</taxon>
        <taxon>Eubrachyura</taxon>
        <taxon>Portunoidea</taxon>
        <taxon>Portunidae</taxon>
        <taxon>Portuninae</taxon>
        <taxon>Portunus</taxon>
    </lineage>
</organism>
<accession>A0A5B7H6L9</accession>
<evidence type="ECO:0000313" key="2">
    <source>
        <dbReference type="EMBL" id="MPC65586.1"/>
    </source>
</evidence>
<evidence type="ECO:0000256" key="1">
    <source>
        <dbReference type="SAM" id="MobiDB-lite"/>
    </source>
</evidence>
<reference evidence="2 3" key="1">
    <citation type="submission" date="2019-05" db="EMBL/GenBank/DDBJ databases">
        <title>Another draft genome of Portunus trituberculatus and its Hox gene families provides insights of decapod evolution.</title>
        <authorList>
            <person name="Jeong J.-H."/>
            <person name="Song I."/>
            <person name="Kim S."/>
            <person name="Choi T."/>
            <person name="Kim D."/>
            <person name="Ryu S."/>
            <person name="Kim W."/>
        </authorList>
    </citation>
    <scope>NUCLEOTIDE SEQUENCE [LARGE SCALE GENOMIC DNA]</scope>
    <source>
        <tissue evidence="2">Muscle</tissue>
    </source>
</reference>
<gene>
    <name evidence="2" type="ORF">E2C01_059724</name>
</gene>